<protein>
    <submittedName>
        <fullName evidence="2">Putative Polyhydroxyalkanoate synthesis repressor PhaR</fullName>
    </submittedName>
</protein>
<dbReference type="KEGG" id="lfa:LFA_0457"/>
<evidence type="ECO:0000313" key="2">
    <source>
        <dbReference type="EMBL" id="CEG55921.1"/>
    </source>
</evidence>
<dbReference type="EMBL" id="LN614827">
    <property type="protein sequence ID" value="CEG55921.1"/>
    <property type="molecule type" value="Genomic_DNA"/>
</dbReference>
<keyword evidence="3" id="KW-1185">Reference proteome</keyword>
<dbReference type="InterPro" id="IPR012909">
    <property type="entry name" value="PHA_DNA-bd_N"/>
</dbReference>
<organism evidence="2 3">
    <name type="scientific">Legionella fallonii LLAP-10</name>
    <dbReference type="NCBI Taxonomy" id="1212491"/>
    <lineage>
        <taxon>Bacteria</taxon>
        <taxon>Pseudomonadati</taxon>
        <taxon>Pseudomonadota</taxon>
        <taxon>Gammaproteobacteria</taxon>
        <taxon>Legionellales</taxon>
        <taxon>Legionellaceae</taxon>
        <taxon>Legionella</taxon>
    </lineage>
</organism>
<dbReference type="STRING" id="1212491.LFA_0457"/>
<dbReference type="AlphaFoldDB" id="A0A098G1R1"/>
<proteinExistence type="predicted"/>
<evidence type="ECO:0000313" key="3">
    <source>
        <dbReference type="Proteomes" id="UP000032430"/>
    </source>
</evidence>
<gene>
    <name evidence="2" type="ORF">LFA_0457</name>
</gene>
<evidence type="ECO:0000259" key="1">
    <source>
        <dbReference type="Pfam" id="PF07879"/>
    </source>
</evidence>
<name>A0A098G1R1_9GAMM</name>
<dbReference type="Pfam" id="PF07879">
    <property type="entry name" value="PHB_acc_N"/>
    <property type="match status" value="1"/>
</dbReference>
<dbReference type="Proteomes" id="UP000032430">
    <property type="component" value="Chromosome I"/>
</dbReference>
<dbReference type="HOGENOM" id="CLU_089210_3_0_6"/>
<feature type="domain" description="PHA accumulation regulator DNA-binding N-terminal" evidence="1">
    <location>
        <begin position="5"/>
        <end position="63"/>
    </location>
</feature>
<accession>A0A098G1R1</accession>
<reference evidence="3" key="1">
    <citation type="submission" date="2014-09" db="EMBL/GenBank/DDBJ databases">
        <authorList>
            <person name="Gomez-Valero L."/>
        </authorList>
    </citation>
    <scope>NUCLEOTIDE SEQUENCE [LARGE SCALE GENOMIC DNA]</scope>
    <source>
        <strain evidence="3">ATCC700992</strain>
    </source>
</reference>
<sequence>MMSRLIKKYKNRRLYDTETSQYITLEQLQSYVVDGILFKIEDSETGKDLTNSILLQIIVEMEAGPTQFLSSDILRQIISLANHPMHVSLKAMMEQMFHSMEQPLQSNPYQQATEVWKQQMQQIMQQWQKVFKS</sequence>